<dbReference type="OrthoDB" id="3248986at2759"/>
<dbReference type="STRING" id="930991.A0A0D0DDV5"/>
<dbReference type="EMBL" id="KN825036">
    <property type="protein sequence ID" value="KIK95537.1"/>
    <property type="molecule type" value="Genomic_DNA"/>
</dbReference>
<dbReference type="InParanoid" id="A0A0D0DDV5"/>
<dbReference type="Proteomes" id="UP000054538">
    <property type="component" value="Unassembled WGS sequence"/>
</dbReference>
<sequence>KSGFHSTGTFYAVICNNPCSIHYLLEETILVMVILGLDEPLLKQMNHLLKPFVESMLRLENGGNKFTVNGHDECEISHSHLDTNVSDLPSSCKAAGLQGHTLKFFMCPLCRAPYFSLVHPSCFDWACKWSIYVTFEPVKW</sequence>
<dbReference type="AlphaFoldDB" id="A0A0D0DDV5"/>
<evidence type="ECO:0000313" key="2">
    <source>
        <dbReference type="Proteomes" id="UP000054538"/>
    </source>
</evidence>
<protein>
    <submittedName>
        <fullName evidence="1">Unplaced genomic scaffold scaffold_214, whole genome shotgun sequence</fullName>
    </submittedName>
</protein>
<evidence type="ECO:0000313" key="1">
    <source>
        <dbReference type="EMBL" id="KIK95537.1"/>
    </source>
</evidence>
<reference evidence="1 2" key="1">
    <citation type="submission" date="2014-04" db="EMBL/GenBank/DDBJ databases">
        <authorList>
            <consortium name="DOE Joint Genome Institute"/>
            <person name="Kuo A."/>
            <person name="Kohler A."/>
            <person name="Jargeat P."/>
            <person name="Nagy L.G."/>
            <person name="Floudas D."/>
            <person name="Copeland A."/>
            <person name="Barry K.W."/>
            <person name="Cichocki N."/>
            <person name="Veneault-Fourrey C."/>
            <person name="LaButti K."/>
            <person name="Lindquist E.A."/>
            <person name="Lipzen A."/>
            <person name="Lundell T."/>
            <person name="Morin E."/>
            <person name="Murat C."/>
            <person name="Sun H."/>
            <person name="Tunlid A."/>
            <person name="Henrissat B."/>
            <person name="Grigoriev I.V."/>
            <person name="Hibbett D.S."/>
            <person name="Martin F."/>
            <person name="Nordberg H.P."/>
            <person name="Cantor M.N."/>
            <person name="Hua S.X."/>
        </authorList>
    </citation>
    <scope>NUCLEOTIDE SEQUENCE [LARGE SCALE GENOMIC DNA]</scope>
    <source>
        <strain evidence="1 2">Ve08.2h10</strain>
    </source>
</reference>
<gene>
    <name evidence="1" type="ORF">PAXRUDRAFT_140462</name>
</gene>
<keyword evidence="2" id="KW-1185">Reference proteome</keyword>
<dbReference type="HOGENOM" id="CLU_1839926_0_0_1"/>
<feature type="non-terminal residue" evidence="1">
    <location>
        <position position="1"/>
    </location>
</feature>
<reference evidence="2" key="2">
    <citation type="submission" date="2015-01" db="EMBL/GenBank/DDBJ databases">
        <title>Evolutionary Origins and Diversification of the Mycorrhizal Mutualists.</title>
        <authorList>
            <consortium name="DOE Joint Genome Institute"/>
            <consortium name="Mycorrhizal Genomics Consortium"/>
            <person name="Kohler A."/>
            <person name="Kuo A."/>
            <person name="Nagy L.G."/>
            <person name="Floudas D."/>
            <person name="Copeland A."/>
            <person name="Barry K.W."/>
            <person name="Cichocki N."/>
            <person name="Veneault-Fourrey C."/>
            <person name="LaButti K."/>
            <person name="Lindquist E.A."/>
            <person name="Lipzen A."/>
            <person name="Lundell T."/>
            <person name="Morin E."/>
            <person name="Murat C."/>
            <person name="Riley R."/>
            <person name="Ohm R."/>
            <person name="Sun H."/>
            <person name="Tunlid A."/>
            <person name="Henrissat B."/>
            <person name="Grigoriev I.V."/>
            <person name="Hibbett D.S."/>
            <person name="Martin F."/>
        </authorList>
    </citation>
    <scope>NUCLEOTIDE SEQUENCE [LARGE SCALE GENOMIC DNA]</scope>
    <source>
        <strain evidence="2">Ve08.2h10</strain>
    </source>
</reference>
<name>A0A0D0DDV5_9AGAM</name>
<organism evidence="1 2">
    <name type="scientific">Paxillus rubicundulus Ve08.2h10</name>
    <dbReference type="NCBI Taxonomy" id="930991"/>
    <lineage>
        <taxon>Eukaryota</taxon>
        <taxon>Fungi</taxon>
        <taxon>Dikarya</taxon>
        <taxon>Basidiomycota</taxon>
        <taxon>Agaricomycotina</taxon>
        <taxon>Agaricomycetes</taxon>
        <taxon>Agaricomycetidae</taxon>
        <taxon>Boletales</taxon>
        <taxon>Paxilineae</taxon>
        <taxon>Paxillaceae</taxon>
        <taxon>Paxillus</taxon>
    </lineage>
</organism>
<proteinExistence type="predicted"/>
<accession>A0A0D0DDV5</accession>